<dbReference type="SUPFAM" id="SSF82185">
    <property type="entry name" value="Histone H3 K4-specific methyltransferase SET7/9 N-terminal domain"/>
    <property type="match status" value="1"/>
</dbReference>
<proteinExistence type="predicted"/>
<dbReference type="Gene3D" id="2.20.110.10">
    <property type="entry name" value="Histone H3 K4-specific methyltransferase SET7/9 N-terminal domain"/>
    <property type="match status" value="1"/>
</dbReference>
<evidence type="ECO:0008006" key="3">
    <source>
        <dbReference type="Google" id="ProtNLM"/>
    </source>
</evidence>
<dbReference type="OrthoDB" id="10022853at2759"/>
<keyword evidence="2" id="KW-1185">Reference proteome</keyword>
<dbReference type="AlphaFoldDB" id="D8LZC8"/>
<dbReference type="Gene3D" id="3.80.10.10">
    <property type="entry name" value="Ribonuclease Inhibitor"/>
    <property type="match status" value="1"/>
</dbReference>
<dbReference type="EMBL" id="FN668640">
    <property type="protein sequence ID" value="CBK21167.2"/>
    <property type="molecule type" value="Genomic_DNA"/>
</dbReference>
<protein>
    <recommendedName>
        <fullName evidence="3">MORN repeat protein</fullName>
    </recommendedName>
</protein>
<reference evidence="1" key="1">
    <citation type="submission" date="2010-02" db="EMBL/GenBank/DDBJ databases">
        <title>Sequencing and annotation of the Blastocystis hominis genome.</title>
        <authorList>
            <person name="Wincker P."/>
        </authorList>
    </citation>
    <scope>NUCLEOTIDE SEQUENCE</scope>
    <source>
        <strain evidence="1">Singapore isolate B</strain>
    </source>
</reference>
<dbReference type="InParanoid" id="D8LZC8"/>
<evidence type="ECO:0000313" key="2">
    <source>
        <dbReference type="Proteomes" id="UP000008312"/>
    </source>
</evidence>
<evidence type="ECO:0000313" key="1">
    <source>
        <dbReference type="EMBL" id="CBK21167.2"/>
    </source>
</evidence>
<gene>
    <name evidence="1" type="ORF">GSBLH_T00001360001</name>
</gene>
<dbReference type="InterPro" id="IPR032675">
    <property type="entry name" value="LRR_dom_sf"/>
</dbReference>
<dbReference type="RefSeq" id="XP_012895215.1">
    <property type="nucleotide sequence ID" value="XM_013039761.1"/>
</dbReference>
<organism evidence="1">
    <name type="scientific">Blastocystis hominis</name>
    <dbReference type="NCBI Taxonomy" id="12968"/>
    <lineage>
        <taxon>Eukaryota</taxon>
        <taxon>Sar</taxon>
        <taxon>Stramenopiles</taxon>
        <taxon>Bigyra</taxon>
        <taxon>Opalozoa</taxon>
        <taxon>Opalinata</taxon>
        <taxon>Blastocystidae</taxon>
        <taxon>Blastocystis</taxon>
    </lineage>
</organism>
<dbReference type="GeneID" id="24918625"/>
<name>D8LZC8_BLAHO</name>
<accession>D8LZC8</accession>
<sequence length="343" mass="39006">MQNIADFVNSTISNYHIDRSIIQNVQGCLGKEWKPNGWISLILSNRECVVLQFNNGVFMNQGFVVNEQKVLKVFGNHQIGDISYNEEQSREVVEEGIVDLDHGSRFEGLVLTDNKFGIPFGYGEMYDDDGFLVYKGIMINWKRFGYGTSYHNNGCIEYEGYWCDDNRFGRGKVYDRYGKLVNECEWYNGIESDTDYCGNGSELLNIGMKHLKLSDNCVLKNWDVSLLYNLKSIEIGNDCFGSVKTFQIDGLNRLKTIIIGSNSFTQKKNGGRNDESKSFHILNCGSLESIQIGEYSFSDFGGDFELKNLPQLQSIQIGTIGSDSYNFYYSSFVIRGIDMILNI</sequence>
<dbReference type="Proteomes" id="UP000008312">
    <property type="component" value="Unassembled WGS sequence"/>
</dbReference>
<dbReference type="SUPFAM" id="SSF52058">
    <property type="entry name" value="L domain-like"/>
    <property type="match status" value="1"/>
</dbReference>